<name>A0A2N9IEY6_FAGSY</name>
<evidence type="ECO:0000313" key="2">
    <source>
        <dbReference type="EMBL" id="SPD22613.1"/>
    </source>
</evidence>
<feature type="region of interest" description="Disordered" evidence="1">
    <location>
        <begin position="154"/>
        <end position="200"/>
    </location>
</feature>
<protein>
    <submittedName>
        <fullName evidence="2">Uncharacterized protein</fullName>
    </submittedName>
</protein>
<sequence length="470" mass="51158">MEENRNGKGRFVTITALGDTKSKGYVIIPEGRDACGWNGVSQEISGIMAEQVHGKREVIQRRPETWHLTAQGNQVSNLVRESCIFKDAVTQGNLRNISIGIAGNQGELSQLCNGSNKDLLEISLKVLLGFGPQGEWEVKWAGVVQGEAKGLSRQQFHGYKQPEPKLDKRPRVNGSSRLQNSADAGTGQITANQDHNRVSVHSCDSESELSLIASLLLAPPTTGKDIAEAIEEVGEVDWSWVDMSRSDDTITQKIVNWVSSQREVVDSNDDMEASVRGNLDLEDGSDGMGALSKDEATDSLEGNEKEMSLVLAEGNVFSESARCETGSEVWGEHLVTDGVGDAGQKDLVPLNVVPLAVAFLDRVENHGSKDDGSLGSQTSDWVQRRQKAIGKVLGASYEGYEQAITVLLMDIEARHLQRKVNMAGLQKPMSSGRKGCRELKRLASSINYEARATREDKGKGKMQRGDAIVD</sequence>
<reference evidence="2" key="1">
    <citation type="submission" date="2018-02" db="EMBL/GenBank/DDBJ databases">
        <authorList>
            <person name="Cohen D.B."/>
            <person name="Kent A.D."/>
        </authorList>
    </citation>
    <scope>NUCLEOTIDE SEQUENCE</scope>
</reference>
<feature type="region of interest" description="Disordered" evidence="1">
    <location>
        <begin position="451"/>
        <end position="470"/>
    </location>
</feature>
<organism evidence="2">
    <name type="scientific">Fagus sylvatica</name>
    <name type="common">Beechnut</name>
    <dbReference type="NCBI Taxonomy" id="28930"/>
    <lineage>
        <taxon>Eukaryota</taxon>
        <taxon>Viridiplantae</taxon>
        <taxon>Streptophyta</taxon>
        <taxon>Embryophyta</taxon>
        <taxon>Tracheophyta</taxon>
        <taxon>Spermatophyta</taxon>
        <taxon>Magnoliopsida</taxon>
        <taxon>eudicotyledons</taxon>
        <taxon>Gunneridae</taxon>
        <taxon>Pentapetalae</taxon>
        <taxon>rosids</taxon>
        <taxon>fabids</taxon>
        <taxon>Fagales</taxon>
        <taxon>Fagaceae</taxon>
        <taxon>Fagus</taxon>
    </lineage>
</organism>
<evidence type="ECO:0000256" key="1">
    <source>
        <dbReference type="SAM" id="MobiDB-lite"/>
    </source>
</evidence>
<gene>
    <name evidence="2" type="ORF">FSB_LOCUS50495</name>
</gene>
<accession>A0A2N9IEY6</accession>
<feature type="region of interest" description="Disordered" evidence="1">
    <location>
        <begin position="277"/>
        <end position="300"/>
    </location>
</feature>
<dbReference type="AlphaFoldDB" id="A0A2N9IEY6"/>
<dbReference type="EMBL" id="OIVN01005464">
    <property type="protein sequence ID" value="SPD22613.1"/>
    <property type="molecule type" value="Genomic_DNA"/>
</dbReference>
<feature type="compositionally biased region" description="Basic and acidic residues" evidence="1">
    <location>
        <begin position="160"/>
        <end position="170"/>
    </location>
</feature>
<feature type="compositionally biased region" description="Polar residues" evidence="1">
    <location>
        <begin position="173"/>
        <end position="193"/>
    </location>
</feature>
<proteinExistence type="predicted"/>